<feature type="region of interest" description="Disordered" evidence="5">
    <location>
        <begin position="1"/>
        <end position="54"/>
    </location>
</feature>
<dbReference type="EMBL" id="OU594961">
    <property type="protein sequence ID" value="CAG9285639.1"/>
    <property type="molecule type" value="Genomic_DNA"/>
</dbReference>
<accession>A0A8J9SYT8</accession>
<feature type="non-terminal residue" evidence="6">
    <location>
        <position position="1"/>
    </location>
</feature>
<name>A0A8J9SYT8_PHATR</name>
<dbReference type="Pfam" id="PF00573">
    <property type="entry name" value="Ribosomal_L4"/>
    <property type="match status" value="1"/>
</dbReference>
<dbReference type="InterPro" id="IPR013005">
    <property type="entry name" value="Ribosomal_uL4-like"/>
</dbReference>
<gene>
    <name evidence="6" type="ORF">PTTT1_LOCUS29714</name>
</gene>
<protein>
    <recommendedName>
        <fullName evidence="4">Large ribosomal subunit protein uL4m</fullName>
    </recommendedName>
</protein>
<dbReference type="Gene3D" id="3.40.1370.10">
    <property type="match status" value="1"/>
</dbReference>
<dbReference type="NCBIfam" id="TIGR03953">
    <property type="entry name" value="rplD_bact"/>
    <property type="match status" value="1"/>
</dbReference>
<evidence type="ECO:0000313" key="6">
    <source>
        <dbReference type="EMBL" id="CAG9285639.1"/>
    </source>
</evidence>
<dbReference type="GO" id="GO:1990904">
    <property type="term" value="C:ribonucleoprotein complex"/>
    <property type="evidence" value="ECO:0007669"/>
    <property type="project" value="UniProtKB-KW"/>
</dbReference>
<dbReference type="PANTHER" id="PTHR10746">
    <property type="entry name" value="50S RIBOSOMAL PROTEIN L4"/>
    <property type="match status" value="1"/>
</dbReference>
<dbReference type="GO" id="GO:0003735">
    <property type="term" value="F:structural constituent of ribosome"/>
    <property type="evidence" value="ECO:0007669"/>
    <property type="project" value="InterPro"/>
</dbReference>
<dbReference type="AlphaFoldDB" id="A0A8J9SYT8"/>
<feature type="compositionally biased region" description="Basic residues" evidence="5">
    <location>
        <begin position="31"/>
        <end position="46"/>
    </location>
</feature>
<reference evidence="6" key="1">
    <citation type="submission" date="2022-02" db="EMBL/GenBank/DDBJ databases">
        <authorList>
            <person name="Giguere J D."/>
        </authorList>
    </citation>
    <scope>NUCLEOTIDE SEQUENCE</scope>
    <source>
        <strain evidence="6">CCAP 1055/1</strain>
    </source>
</reference>
<dbReference type="GO" id="GO:0006412">
    <property type="term" value="P:translation"/>
    <property type="evidence" value="ECO:0007669"/>
    <property type="project" value="InterPro"/>
</dbReference>
<dbReference type="SMR" id="A0A8J9SYT8"/>
<dbReference type="InterPro" id="IPR002136">
    <property type="entry name" value="Ribosomal_uL4"/>
</dbReference>
<dbReference type="SUPFAM" id="SSF52166">
    <property type="entry name" value="Ribosomal protein L4"/>
    <property type="match status" value="1"/>
</dbReference>
<comment type="similarity">
    <text evidence="1">Belongs to the universal ribosomal protein uL4 family.</text>
</comment>
<evidence type="ECO:0000256" key="2">
    <source>
        <dbReference type="ARBA" id="ARBA00022980"/>
    </source>
</evidence>
<evidence type="ECO:0000256" key="4">
    <source>
        <dbReference type="ARBA" id="ARBA00040565"/>
    </source>
</evidence>
<evidence type="ECO:0000256" key="3">
    <source>
        <dbReference type="ARBA" id="ARBA00023274"/>
    </source>
</evidence>
<proteinExistence type="inferred from homology"/>
<keyword evidence="2" id="KW-0689">Ribosomal protein</keyword>
<keyword evidence="3" id="KW-0687">Ribonucleoprotein</keyword>
<dbReference type="GO" id="GO:0005840">
    <property type="term" value="C:ribosome"/>
    <property type="evidence" value="ECO:0007669"/>
    <property type="project" value="UniProtKB-KW"/>
</dbReference>
<evidence type="ECO:0000256" key="1">
    <source>
        <dbReference type="ARBA" id="ARBA00010528"/>
    </source>
</evidence>
<dbReference type="PANTHER" id="PTHR10746:SF6">
    <property type="entry name" value="LARGE RIBOSOMAL SUBUNIT PROTEIN UL4M"/>
    <property type="match status" value="1"/>
</dbReference>
<organism evidence="6">
    <name type="scientific">Phaeodactylum tricornutum</name>
    <name type="common">Diatom</name>
    <dbReference type="NCBI Taxonomy" id="2850"/>
    <lineage>
        <taxon>Eukaryota</taxon>
        <taxon>Sar</taxon>
        <taxon>Stramenopiles</taxon>
        <taxon>Ochrophyta</taxon>
        <taxon>Bacillariophyta</taxon>
        <taxon>Bacillariophyceae</taxon>
        <taxon>Bacillariophycidae</taxon>
        <taxon>Naviculales</taxon>
        <taxon>Phaeodactylaceae</taxon>
        <taxon>Phaeodactylum</taxon>
    </lineage>
</organism>
<sequence length="184" mass="20424">RRKAKTKTISEVSGSGRKIRNQKGTGMARAGHSRPPHFRGGAKAHGPKNVTDYGNTKLNKKVRKLALVHALSQKLLEGNLIILNSLKELPSHKTKELTRFLEPWDIGGKDGATALILDAYISEEEGQPQSYKGVPMNLWVASSNIYRIKVGNHLAACVYDILKHEKLVLTLAALEKLEDRLREV</sequence>
<dbReference type="InterPro" id="IPR023574">
    <property type="entry name" value="Ribosomal_uL4_dom_sf"/>
</dbReference>
<dbReference type="Proteomes" id="UP000836788">
    <property type="component" value="Chromosome 20"/>
</dbReference>
<evidence type="ECO:0000256" key="5">
    <source>
        <dbReference type="SAM" id="MobiDB-lite"/>
    </source>
</evidence>